<dbReference type="Proteomes" id="UP000789702">
    <property type="component" value="Unassembled WGS sequence"/>
</dbReference>
<dbReference type="EMBL" id="CAJVPU010000936">
    <property type="protein sequence ID" value="CAG8466567.1"/>
    <property type="molecule type" value="Genomic_DNA"/>
</dbReference>
<name>A0ACA9KE20_9GLOM</name>
<evidence type="ECO:0000313" key="2">
    <source>
        <dbReference type="Proteomes" id="UP000789702"/>
    </source>
</evidence>
<reference evidence="1" key="1">
    <citation type="submission" date="2021-06" db="EMBL/GenBank/DDBJ databases">
        <authorList>
            <person name="Kallberg Y."/>
            <person name="Tangrot J."/>
            <person name="Rosling A."/>
        </authorList>
    </citation>
    <scope>NUCLEOTIDE SEQUENCE</scope>
    <source>
        <strain evidence="1">IL203A</strain>
    </source>
</reference>
<keyword evidence="2" id="KW-1185">Reference proteome</keyword>
<comment type="caution">
    <text evidence="1">The sequence shown here is derived from an EMBL/GenBank/DDBJ whole genome shotgun (WGS) entry which is preliminary data.</text>
</comment>
<protein>
    <submittedName>
        <fullName evidence="1">14800_t:CDS:1</fullName>
    </submittedName>
</protein>
<gene>
    <name evidence="1" type="ORF">DHETER_LOCUS1521</name>
</gene>
<accession>A0ACA9KE20</accession>
<organism evidence="1 2">
    <name type="scientific">Dentiscutata heterogama</name>
    <dbReference type="NCBI Taxonomy" id="1316150"/>
    <lineage>
        <taxon>Eukaryota</taxon>
        <taxon>Fungi</taxon>
        <taxon>Fungi incertae sedis</taxon>
        <taxon>Mucoromycota</taxon>
        <taxon>Glomeromycotina</taxon>
        <taxon>Glomeromycetes</taxon>
        <taxon>Diversisporales</taxon>
        <taxon>Gigasporaceae</taxon>
        <taxon>Dentiscutata</taxon>
    </lineage>
</organism>
<evidence type="ECO:0000313" key="1">
    <source>
        <dbReference type="EMBL" id="CAG8466567.1"/>
    </source>
</evidence>
<sequence>MTIDDALDSIEGENNPQILVRWPNNAYLDFMELVIEGNISNKIGDKIIKFFNKHSNLEESPLSRSTKSGKDYLSQIRLPSIDFKEKDNDGEVRVFGEQYECDWWHETEKTIPPINHLLSVMLYSDAMTFDNLVDPLLKKPDGLYFGVQGRPRAFAAWISVFLADMLKASEITATYKAALKKLVPRTPENIQQILNDNCGKEFSIHNDQWSGPLVKRKELILTPIISKAVHCKVERFGKVLWELKLDAIDEKVKSLKSSNQIHPNYIEGLSEIVPVLYAFLDTPSQDSVSEDFYVKVYDTVYLESGEILRTSDNFQGKEWFSNVAVSAAEDQIRYKSDEGICMEDY</sequence>
<proteinExistence type="predicted"/>